<evidence type="ECO:0000259" key="1">
    <source>
        <dbReference type="Pfam" id="PF00155"/>
    </source>
</evidence>
<gene>
    <name evidence="2" type="ORF">LTR84_012971</name>
</gene>
<evidence type="ECO:0000313" key="2">
    <source>
        <dbReference type="EMBL" id="KAK5055221.1"/>
    </source>
</evidence>
<dbReference type="GO" id="GO:0030170">
    <property type="term" value="F:pyridoxal phosphate binding"/>
    <property type="evidence" value="ECO:0007669"/>
    <property type="project" value="InterPro"/>
</dbReference>
<dbReference type="FunFam" id="3.40.640.10:FF:000080">
    <property type="entry name" value="Aminotransferase, putative"/>
    <property type="match status" value="1"/>
</dbReference>
<dbReference type="InterPro" id="IPR015424">
    <property type="entry name" value="PyrdxlP-dep_Trfase"/>
</dbReference>
<dbReference type="RefSeq" id="XP_064707652.1">
    <property type="nucleotide sequence ID" value="XM_064856476.1"/>
</dbReference>
<dbReference type="PANTHER" id="PTHR42858">
    <property type="entry name" value="AMINOTRANSFERASE"/>
    <property type="match status" value="1"/>
</dbReference>
<dbReference type="InterPro" id="IPR004839">
    <property type="entry name" value="Aminotransferase_I/II_large"/>
</dbReference>
<dbReference type="AlphaFoldDB" id="A0AAV9NDR6"/>
<dbReference type="PANTHER" id="PTHR42858:SF1">
    <property type="entry name" value="LD15494P"/>
    <property type="match status" value="1"/>
</dbReference>
<proteinExistence type="predicted"/>
<organism evidence="2 3">
    <name type="scientific">Exophiala bonariae</name>
    <dbReference type="NCBI Taxonomy" id="1690606"/>
    <lineage>
        <taxon>Eukaryota</taxon>
        <taxon>Fungi</taxon>
        <taxon>Dikarya</taxon>
        <taxon>Ascomycota</taxon>
        <taxon>Pezizomycotina</taxon>
        <taxon>Eurotiomycetes</taxon>
        <taxon>Chaetothyriomycetidae</taxon>
        <taxon>Chaetothyriales</taxon>
        <taxon>Herpotrichiellaceae</taxon>
        <taxon>Exophiala</taxon>
    </lineage>
</organism>
<dbReference type="EMBL" id="JAVRRD010000009">
    <property type="protein sequence ID" value="KAK5055221.1"/>
    <property type="molecule type" value="Genomic_DNA"/>
</dbReference>
<sequence length="449" mass="50045">MAEDRAETNTHKAVKPGSIDLFKGWPNPSLLPPRQLDQASSNILNDEDKRDVLFYAPDEGYHPLRDEIAKWLTSFYAPPEPISSARLCITGGASQNLACVLQTFTDPLYTRNVWMVAPTYYLACRIFADAGFDGRLRAVPEDEQGIDIKYLEQALEESETAAVAEANTSPRIKLPKPWRKIYKQVIYAVPTFANPSGRIMSLERRQQLVRLARRFDALIVTDDVYDMLQWPATPTQGSIQLDRAVLPRVVDVDRQLDGGPADTFGHTVSNGSFSKIIGPGCRTGWAEGTEAFAFGLSQTGSSRSGGAPSQLVASFISDMLATETLQKHILQELQPAYAERYYRIMGAIKKHLLPLGLTMPQPNNQVAGGYFIWLSLPPPLDATTIWRHALEDEDLTIISGPKFKVDGDEDNESTKFDRDFRLCFAWAEVPLLEDGIVRLARVIKGELDK</sequence>
<dbReference type="GeneID" id="89981107"/>
<keyword evidence="3" id="KW-1185">Reference proteome</keyword>
<dbReference type="InterPro" id="IPR015421">
    <property type="entry name" value="PyrdxlP-dep_Trfase_major"/>
</dbReference>
<dbReference type="SUPFAM" id="SSF53383">
    <property type="entry name" value="PLP-dependent transferases"/>
    <property type="match status" value="1"/>
</dbReference>
<dbReference type="InterPro" id="IPR015422">
    <property type="entry name" value="PyrdxlP-dep_Trfase_small"/>
</dbReference>
<feature type="domain" description="Aminotransferase class I/classII large" evidence="1">
    <location>
        <begin position="46"/>
        <end position="425"/>
    </location>
</feature>
<dbReference type="Gene3D" id="3.90.1150.10">
    <property type="entry name" value="Aspartate Aminotransferase, domain 1"/>
    <property type="match status" value="1"/>
</dbReference>
<comment type="caution">
    <text evidence="2">The sequence shown here is derived from an EMBL/GenBank/DDBJ whole genome shotgun (WGS) entry which is preliminary data.</text>
</comment>
<dbReference type="Pfam" id="PF00155">
    <property type="entry name" value="Aminotran_1_2"/>
    <property type="match status" value="1"/>
</dbReference>
<dbReference type="Gene3D" id="3.40.640.10">
    <property type="entry name" value="Type I PLP-dependent aspartate aminotransferase-like (Major domain)"/>
    <property type="match status" value="1"/>
</dbReference>
<dbReference type="GO" id="GO:0047536">
    <property type="term" value="F:2-aminoadipate transaminase activity"/>
    <property type="evidence" value="ECO:0007669"/>
    <property type="project" value="TreeGrafter"/>
</dbReference>
<protein>
    <recommendedName>
        <fullName evidence="1">Aminotransferase class I/classII large domain-containing protein</fullName>
    </recommendedName>
</protein>
<evidence type="ECO:0000313" key="3">
    <source>
        <dbReference type="Proteomes" id="UP001358417"/>
    </source>
</evidence>
<dbReference type="Proteomes" id="UP001358417">
    <property type="component" value="Unassembled WGS sequence"/>
</dbReference>
<reference evidence="2 3" key="1">
    <citation type="submission" date="2023-08" db="EMBL/GenBank/DDBJ databases">
        <title>Black Yeasts Isolated from many extreme environments.</title>
        <authorList>
            <person name="Coleine C."/>
            <person name="Stajich J.E."/>
            <person name="Selbmann L."/>
        </authorList>
    </citation>
    <scope>NUCLEOTIDE SEQUENCE [LARGE SCALE GENOMIC DNA]</scope>
    <source>
        <strain evidence="2 3">CCFEE 5792</strain>
    </source>
</reference>
<name>A0AAV9NDR6_9EURO</name>
<dbReference type="CDD" id="cd00609">
    <property type="entry name" value="AAT_like"/>
    <property type="match status" value="1"/>
</dbReference>
<accession>A0AAV9NDR6</accession>